<evidence type="ECO:0000313" key="2">
    <source>
        <dbReference type="EMBL" id="SUY92797.1"/>
    </source>
</evidence>
<evidence type="ECO:0000313" key="3">
    <source>
        <dbReference type="Proteomes" id="UP000255528"/>
    </source>
</evidence>
<feature type="region of interest" description="Disordered" evidence="1">
    <location>
        <begin position="185"/>
        <end position="222"/>
    </location>
</feature>
<sequence length="222" mass="24129">MSKDTNSETGGLRTQVHAFWITEKQSKFAHDTMVALNGAHRGEKTQLIRDALIAGLIINSLNPRLMHMINAHADQLTLSQLRDFITGLSGPGNAYDPHASQNSDHLVKEIGARFDSSVEKLIQTLKVELATHSVPISKSEITTDTLSESLTTKTDKHLLEPTGGEHSSVPLMEKKANLAVSDKIDATSPSGLTNKNLQEIPATTSKNRGNQSVKNRIKTFGA</sequence>
<dbReference type="Proteomes" id="UP000255528">
    <property type="component" value="Unassembled WGS sequence"/>
</dbReference>
<reference evidence="2 3" key="1">
    <citation type="submission" date="2018-06" db="EMBL/GenBank/DDBJ databases">
        <authorList>
            <consortium name="Pathogen Informatics"/>
            <person name="Doyle S."/>
        </authorList>
    </citation>
    <scope>NUCLEOTIDE SEQUENCE [LARGE SCALE GENOMIC DNA]</scope>
    <source>
        <strain evidence="2 3">NCTC12119</strain>
    </source>
</reference>
<dbReference type="EMBL" id="UIGI01000002">
    <property type="protein sequence ID" value="SUY92797.1"/>
    <property type="molecule type" value="Genomic_DNA"/>
</dbReference>
<dbReference type="RefSeq" id="WP_115632036.1">
    <property type="nucleotide sequence ID" value="NZ_UIGI01000002.1"/>
</dbReference>
<dbReference type="Gene3D" id="6.10.290.20">
    <property type="match status" value="1"/>
</dbReference>
<feature type="compositionally biased region" description="Polar residues" evidence="1">
    <location>
        <begin position="187"/>
        <end position="214"/>
    </location>
</feature>
<accession>A0A381KPV0</accession>
<gene>
    <name evidence="2" type="ORF">NCTC12119_04826</name>
</gene>
<proteinExistence type="predicted"/>
<evidence type="ECO:0000256" key="1">
    <source>
        <dbReference type="SAM" id="MobiDB-lite"/>
    </source>
</evidence>
<organism evidence="2 3">
    <name type="scientific">Buttiauxella agrestis</name>
    <dbReference type="NCBI Taxonomy" id="82977"/>
    <lineage>
        <taxon>Bacteria</taxon>
        <taxon>Pseudomonadati</taxon>
        <taxon>Pseudomonadota</taxon>
        <taxon>Gammaproteobacteria</taxon>
        <taxon>Enterobacterales</taxon>
        <taxon>Enterobacteriaceae</taxon>
        <taxon>Buttiauxella</taxon>
    </lineage>
</organism>
<dbReference type="InterPro" id="IPR038307">
    <property type="entry name" value="StbB_sf"/>
</dbReference>
<protein>
    <submittedName>
        <fullName evidence="2">Uncharacterized protein</fullName>
    </submittedName>
</protein>
<dbReference type="AlphaFoldDB" id="A0A381KPV0"/>
<name>A0A381KPV0_9ENTR</name>